<accession>A0A1X7N8R8</accession>
<dbReference type="InterPro" id="IPR001296">
    <property type="entry name" value="Glyco_trans_1"/>
</dbReference>
<dbReference type="AlphaFoldDB" id="A0A1X7N8R8"/>
<feature type="domain" description="Glycosyl transferase family 1" evidence="1">
    <location>
        <begin position="202"/>
        <end position="355"/>
    </location>
</feature>
<dbReference type="CDD" id="cd03808">
    <property type="entry name" value="GT4_CapM-like"/>
    <property type="match status" value="1"/>
</dbReference>
<protein>
    <submittedName>
        <fullName evidence="3">Glycosyltransferase involved in cell wall bisynthesis</fullName>
    </submittedName>
</protein>
<dbReference type="GO" id="GO:0016757">
    <property type="term" value="F:glycosyltransferase activity"/>
    <property type="evidence" value="ECO:0007669"/>
    <property type="project" value="InterPro"/>
</dbReference>
<dbReference type="InterPro" id="IPR028098">
    <property type="entry name" value="Glyco_trans_4-like_N"/>
</dbReference>
<name>A0A1X7N8R8_9LACT</name>
<gene>
    <name evidence="3" type="ORF">SAMN04488700_1588</name>
</gene>
<organism evidence="3 4">
    <name type="scientific">Carnobacterium iners</name>
    <dbReference type="NCBI Taxonomy" id="1073423"/>
    <lineage>
        <taxon>Bacteria</taxon>
        <taxon>Bacillati</taxon>
        <taxon>Bacillota</taxon>
        <taxon>Bacilli</taxon>
        <taxon>Lactobacillales</taxon>
        <taxon>Carnobacteriaceae</taxon>
        <taxon>Carnobacterium</taxon>
    </lineage>
</organism>
<dbReference type="SUPFAM" id="SSF53756">
    <property type="entry name" value="UDP-Glycosyltransferase/glycogen phosphorylase"/>
    <property type="match status" value="1"/>
</dbReference>
<dbReference type="Pfam" id="PF00534">
    <property type="entry name" value="Glycos_transf_1"/>
    <property type="match status" value="1"/>
</dbReference>
<keyword evidence="3" id="KW-0808">Transferase</keyword>
<evidence type="ECO:0000313" key="3">
    <source>
        <dbReference type="EMBL" id="SMH33927.1"/>
    </source>
</evidence>
<dbReference type="EMBL" id="FXBJ01000002">
    <property type="protein sequence ID" value="SMH33927.1"/>
    <property type="molecule type" value="Genomic_DNA"/>
</dbReference>
<feature type="domain" description="Glycosyltransferase subfamily 4-like N-terminal" evidence="2">
    <location>
        <begin position="20"/>
        <end position="154"/>
    </location>
</feature>
<evidence type="ECO:0000259" key="1">
    <source>
        <dbReference type="Pfam" id="PF00534"/>
    </source>
</evidence>
<dbReference type="PANTHER" id="PTHR45947">
    <property type="entry name" value="SULFOQUINOVOSYL TRANSFERASE SQD2"/>
    <property type="match status" value="1"/>
</dbReference>
<dbReference type="Pfam" id="PF13477">
    <property type="entry name" value="Glyco_trans_4_2"/>
    <property type="match status" value="1"/>
</dbReference>
<dbReference type="RefSeq" id="WP_200805364.1">
    <property type="nucleotide sequence ID" value="NZ_FOAH01000052.1"/>
</dbReference>
<proteinExistence type="predicted"/>
<dbReference type="InterPro" id="IPR050194">
    <property type="entry name" value="Glycosyltransferase_grp1"/>
</dbReference>
<dbReference type="STRING" id="1073423.SAMN04488700_1588"/>
<dbReference type="PANTHER" id="PTHR45947:SF3">
    <property type="entry name" value="SULFOQUINOVOSYL TRANSFERASE SQD2"/>
    <property type="match status" value="1"/>
</dbReference>
<reference evidence="3 4" key="1">
    <citation type="submission" date="2017-04" db="EMBL/GenBank/DDBJ databases">
        <authorList>
            <person name="Afonso C.L."/>
            <person name="Miller P.J."/>
            <person name="Scott M.A."/>
            <person name="Spackman E."/>
            <person name="Goraichik I."/>
            <person name="Dimitrov K.M."/>
            <person name="Suarez D.L."/>
            <person name="Swayne D.E."/>
        </authorList>
    </citation>
    <scope>NUCLEOTIDE SEQUENCE [LARGE SCALE GENOMIC DNA]</scope>
    <source>
        <strain evidence="3 4">LMG26642</strain>
    </source>
</reference>
<sequence>MKKIKKILLTATVLSHIAQFHKPLINMLKENDYEVHVAARDNLIEKNGLQLNEPDKIYDISLDRSPLSKNNITAFMQLNKILSNNHYDIIHCNTPMGGVITRLAAIKYRKSGTKIFYTVHGFHFYKGAPMKNWIVFYPVEKFLSRYTDKLITISKEDYDFAKKNKFKTKIEHIHGVGVNSDKYFSPSNEIIQKLRLETGYLMKDFICICTGELNDNKNQISLLRAVPAILKKIPNFKLILAGNGPKQIYLQGFISEMQLDNYVKMIGYVKDLEQYVMMSDIAVSSSLREGLGLNLIEAMLCAKPVIGSENRGHKELITHMVSGFLVSPTISEEYVEAIIKIYRNLDLKSNMGKNAIIYSQKYSKENVVKELQKIYELNQ</sequence>
<dbReference type="Gene3D" id="3.40.50.2000">
    <property type="entry name" value="Glycogen Phosphorylase B"/>
    <property type="match status" value="2"/>
</dbReference>
<dbReference type="Proteomes" id="UP000193435">
    <property type="component" value="Unassembled WGS sequence"/>
</dbReference>
<keyword evidence="4" id="KW-1185">Reference proteome</keyword>
<evidence type="ECO:0000313" key="4">
    <source>
        <dbReference type="Proteomes" id="UP000193435"/>
    </source>
</evidence>
<evidence type="ECO:0000259" key="2">
    <source>
        <dbReference type="Pfam" id="PF13477"/>
    </source>
</evidence>